<dbReference type="Gene3D" id="1.20.120.530">
    <property type="entry name" value="GntR ligand-binding domain-like"/>
    <property type="match status" value="1"/>
</dbReference>
<dbReference type="InterPro" id="IPR036390">
    <property type="entry name" value="WH_DNA-bd_sf"/>
</dbReference>
<dbReference type="PANTHER" id="PTHR43537:SF5">
    <property type="entry name" value="UXU OPERON TRANSCRIPTIONAL REGULATOR"/>
    <property type="match status" value="1"/>
</dbReference>
<dbReference type="PANTHER" id="PTHR43537">
    <property type="entry name" value="TRANSCRIPTIONAL REGULATOR, GNTR FAMILY"/>
    <property type="match status" value="1"/>
</dbReference>
<dbReference type="PRINTS" id="PR00035">
    <property type="entry name" value="HTHGNTR"/>
</dbReference>
<dbReference type="Pfam" id="PF07729">
    <property type="entry name" value="FCD"/>
    <property type="match status" value="1"/>
</dbReference>
<organism evidence="5 6">
    <name type="scientific">Henriciella pelagia</name>
    <dbReference type="NCBI Taxonomy" id="1977912"/>
    <lineage>
        <taxon>Bacteria</taxon>
        <taxon>Pseudomonadati</taxon>
        <taxon>Pseudomonadota</taxon>
        <taxon>Alphaproteobacteria</taxon>
        <taxon>Hyphomonadales</taxon>
        <taxon>Hyphomonadaceae</taxon>
        <taxon>Henriciella</taxon>
    </lineage>
</organism>
<dbReference type="InterPro" id="IPR036388">
    <property type="entry name" value="WH-like_DNA-bd_sf"/>
</dbReference>
<evidence type="ECO:0000259" key="4">
    <source>
        <dbReference type="PROSITE" id="PS50949"/>
    </source>
</evidence>
<evidence type="ECO:0000313" key="5">
    <source>
        <dbReference type="EMBL" id="GGB64682.1"/>
    </source>
</evidence>
<dbReference type="SUPFAM" id="SSF48008">
    <property type="entry name" value="GntR ligand-binding domain-like"/>
    <property type="match status" value="1"/>
</dbReference>
<dbReference type="Pfam" id="PF00392">
    <property type="entry name" value="GntR"/>
    <property type="match status" value="1"/>
</dbReference>
<comment type="caution">
    <text evidence="5">The sequence shown here is derived from an EMBL/GenBank/DDBJ whole genome shotgun (WGS) entry which is preliminary data.</text>
</comment>
<dbReference type="Proteomes" id="UP000628854">
    <property type="component" value="Unassembled WGS sequence"/>
</dbReference>
<gene>
    <name evidence="5" type="ORF">GCM10011503_11850</name>
</gene>
<dbReference type="SMART" id="SM00895">
    <property type="entry name" value="FCD"/>
    <property type="match status" value="1"/>
</dbReference>
<feature type="domain" description="HTH gntR-type" evidence="4">
    <location>
        <begin position="4"/>
        <end position="72"/>
    </location>
</feature>
<sequence length="248" mass="27568">MSDKRLYQTVARSILDMIESGSYPPGTRLPGERELAERFNVSRVVVREAEISLEALGRVEIKVGSGVYVCDPATATGLALPKVTPFELTQTRLLFESECAALAATMITDEQIAGLEATIEKMAEAPHDTEDGEDADREFHLQIAKASGNEANVFFLKTLWRMRTEIEPVKRVYSAVCHADTSHRVNEHSEILEALRARDPGAARNAMRGHFSRLLEALLDASERQAIEDARRRSSENRERFLKSAIGA</sequence>
<evidence type="ECO:0000256" key="2">
    <source>
        <dbReference type="ARBA" id="ARBA00023125"/>
    </source>
</evidence>
<dbReference type="CDD" id="cd07377">
    <property type="entry name" value="WHTH_GntR"/>
    <property type="match status" value="1"/>
</dbReference>
<keyword evidence="6" id="KW-1185">Reference proteome</keyword>
<reference evidence="6" key="1">
    <citation type="journal article" date="2019" name="Int. J. Syst. Evol. Microbiol.">
        <title>The Global Catalogue of Microorganisms (GCM) 10K type strain sequencing project: providing services to taxonomists for standard genome sequencing and annotation.</title>
        <authorList>
            <consortium name="The Broad Institute Genomics Platform"/>
            <consortium name="The Broad Institute Genome Sequencing Center for Infectious Disease"/>
            <person name="Wu L."/>
            <person name="Ma J."/>
        </authorList>
    </citation>
    <scope>NUCLEOTIDE SEQUENCE [LARGE SCALE GENOMIC DNA]</scope>
    <source>
        <strain evidence="6">CGMCC 1.15928</strain>
    </source>
</reference>
<evidence type="ECO:0000256" key="3">
    <source>
        <dbReference type="ARBA" id="ARBA00023163"/>
    </source>
</evidence>
<dbReference type="EMBL" id="BMKF01000001">
    <property type="protein sequence ID" value="GGB64682.1"/>
    <property type="molecule type" value="Genomic_DNA"/>
</dbReference>
<dbReference type="RefSeq" id="WP_084391425.1">
    <property type="nucleotide sequence ID" value="NZ_BMKF01000001.1"/>
</dbReference>
<dbReference type="InterPro" id="IPR008920">
    <property type="entry name" value="TF_FadR/GntR_C"/>
</dbReference>
<keyword evidence="2" id="KW-0238">DNA-binding</keyword>
<dbReference type="InterPro" id="IPR000524">
    <property type="entry name" value="Tscrpt_reg_HTH_GntR"/>
</dbReference>
<protein>
    <submittedName>
        <fullName evidence="5">GntR family transcriptional regulator</fullName>
    </submittedName>
</protein>
<proteinExistence type="predicted"/>
<evidence type="ECO:0000313" key="6">
    <source>
        <dbReference type="Proteomes" id="UP000628854"/>
    </source>
</evidence>
<dbReference type="SUPFAM" id="SSF46785">
    <property type="entry name" value="Winged helix' DNA-binding domain"/>
    <property type="match status" value="1"/>
</dbReference>
<accession>A0ABQ1JBH6</accession>
<keyword evidence="3" id="KW-0804">Transcription</keyword>
<dbReference type="SMART" id="SM00345">
    <property type="entry name" value="HTH_GNTR"/>
    <property type="match status" value="1"/>
</dbReference>
<dbReference type="PROSITE" id="PS50949">
    <property type="entry name" value="HTH_GNTR"/>
    <property type="match status" value="1"/>
</dbReference>
<name>A0ABQ1JBH6_9PROT</name>
<dbReference type="Gene3D" id="1.10.10.10">
    <property type="entry name" value="Winged helix-like DNA-binding domain superfamily/Winged helix DNA-binding domain"/>
    <property type="match status" value="1"/>
</dbReference>
<dbReference type="InterPro" id="IPR011711">
    <property type="entry name" value="GntR_C"/>
</dbReference>
<keyword evidence="1" id="KW-0805">Transcription regulation</keyword>
<evidence type="ECO:0000256" key="1">
    <source>
        <dbReference type="ARBA" id="ARBA00023015"/>
    </source>
</evidence>